<evidence type="ECO:0000256" key="1">
    <source>
        <dbReference type="ARBA" id="ARBA00023235"/>
    </source>
</evidence>
<feature type="domain" description="Xylose isomerase-like TIM barrel" evidence="3">
    <location>
        <begin position="44"/>
        <end position="275"/>
    </location>
</feature>
<evidence type="ECO:0000313" key="5">
    <source>
        <dbReference type="Proteomes" id="UP000004947"/>
    </source>
</evidence>
<comment type="caution">
    <text evidence="4">The sequence shown here is derived from an EMBL/GenBank/DDBJ whole genome shotgun (WGS) entry which is preliminary data.</text>
</comment>
<organism evidence="4 5">
    <name type="scientific">Lentisphaera araneosa HTCC2155</name>
    <dbReference type="NCBI Taxonomy" id="313628"/>
    <lineage>
        <taxon>Bacteria</taxon>
        <taxon>Pseudomonadati</taxon>
        <taxon>Lentisphaerota</taxon>
        <taxon>Lentisphaeria</taxon>
        <taxon>Lentisphaerales</taxon>
        <taxon>Lentisphaeraceae</taxon>
        <taxon>Lentisphaera</taxon>
    </lineage>
</organism>
<keyword evidence="2" id="KW-0732">Signal</keyword>
<dbReference type="InterPro" id="IPR036237">
    <property type="entry name" value="Xyl_isomerase-like_sf"/>
</dbReference>
<gene>
    <name evidence="4" type="ORF">LNTAR_18590</name>
</gene>
<feature type="signal peptide" evidence="2">
    <location>
        <begin position="1"/>
        <end position="19"/>
    </location>
</feature>
<keyword evidence="1" id="KW-0413">Isomerase</keyword>
<protein>
    <recommendedName>
        <fullName evidence="3">Xylose isomerase-like TIM barrel domain-containing protein</fullName>
    </recommendedName>
</protein>
<evidence type="ECO:0000313" key="4">
    <source>
        <dbReference type="EMBL" id="EDM26683.1"/>
    </source>
</evidence>
<dbReference type="SUPFAM" id="SSF51658">
    <property type="entry name" value="Xylose isomerase-like"/>
    <property type="match status" value="1"/>
</dbReference>
<dbReference type="InterPro" id="IPR013022">
    <property type="entry name" value="Xyl_isomerase-like_TIM-brl"/>
</dbReference>
<name>A6DNM4_9BACT</name>
<keyword evidence="5" id="KW-1185">Reference proteome</keyword>
<dbReference type="AlphaFoldDB" id="A6DNM4"/>
<dbReference type="Gene3D" id="3.20.20.150">
    <property type="entry name" value="Divalent-metal-dependent TIM barrel enzymes"/>
    <property type="match status" value="1"/>
</dbReference>
<dbReference type="PANTHER" id="PTHR43489:SF7">
    <property type="entry name" value="3-DEHYDRO-D-GULOSIDE 4-EPIMERASE-RELATED"/>
    <property type="match status" value="1"/>
</dbReference>
<dbReference type="Proteomes" id="UP000004947">
    <property type="component" value="Unassembled WGS sequence"/>
</dbReference>
<proteinExistence type="predicted"/>
<dbReference type="EMBL" id="ABCK01000014">
    <property type="protein sequence ID" value="EDM26683.1"/>
    <property type="molecule type" value="Genomic_DNA"/>
</dbReference>
<evidence type="ECO:0000256" key="2">
    <source>
        <dbReference type="SAM" id="SignalP"/>
    </source>
</evidence>
<feature type="chain" id="PRO_5002692410" description="Xylose isomerase-like TIM barrel domain-containing protein" evidence="2">
    <location>
        <begin position="20"/>
        <end position="286"/>
    </location>
</feature>
<dbReference type="InterPro" id="IPR050417">
    <property type="entry name" value="Sugar_Epim/Isomerase"/>
</dbReference>
<dbReference type="OrthoDB" id="9782669at2"/>
<dbReference type="RefSeq" id="WP_007279462.1">
    <property type="nucleotide sequence ID" value="NZ_ABCK01000014.1"/>
</dbReference>
<accession>A6DNM4</accession>
<reference evidence="4 5" key="1">
    <citation type="journal article" date="2010" name="J. Bacteriol.">
        <title>Genome sequence of Lentisphaera araneosa HTCC2155T, the type species of the order Lentisphaerales in the phylum Lentisphaerae.</title>
        <authorList>
            <person name="Thrash J.C."/>
            <person name="Cho J.C."/>
            <person name="Vergin K.L."/>
            <person name="Morris R.M."/>
            <person name="Giovannoni S.J."/>
        </authorList>
    </citation>
    <scope>NUCLEOTIDE SEQUENCE [LARGE SCALE GENOMIC DNA]</scope>
    <source>
        <strain evidence="4 5">HTCC2155</strain>
    </source>
</reference>
<dbReference type="PANTHER" id="PTHR43489">
    <property type="entry name" value="ISOMERASE"/>
    <property type="match status" value="1"/>
</dbReference>
<evidence type="ECO:0000259" key="3">
    <source>
        <dbReference type="Pfam" id="PF01261"/>
    </source>
</evidence>
<dbReference type="Pfam" id="PF01261">
    <property type="entry name" value="AP_endonuc_2"/>
    <property type="match status" value="1"/>
</dbReference>
<dbReference type="STRING" id="313628.LNTAR_18590"/>
<dbReference type="GO" id="GO:0016853">
    <property type="term" value="F:isomerase activity"/>
    <property type="evidence" value="ECO:0007669"/>
    <property type="project" value="UniProtKB-KW"/>
</dbReference>
<dbReference type="eggNOG" id="COG1082">
    <property type="taxonomic scope" value="Bacteria"/>
</dbReference>
<sequence>MKKLSLLLTCLFLSFSASAEKLDIKFALKYGMIKEKGLSVQEKFQLVKDLGYDGIEVNAPSGNREQLKAASEATGLPIHGVVCSTHWKLQLSDPSPEIRAKGLEGFKQAIKDAKFYGASSVLLVPGKVRKGTSFQECWDRSIAEIKKALPLAKELGINILLENVWNDFLTRPEDTLKYINELEAERVGSYFDIGNTVRYNPPASWPPVLGNKIMKLDVKPYLLQPEGGNVWKGFKAKIGQDSNDWPAVCKALKEINYSGWATAEVGGGDKKRLKEILTNMRKVFSH</sequence>